<feature type="compositionally biased region" description="Polar residues" evidence="3">
    <location>
        <begin position="136"/>
        <end position="163"/>
    </location>
</feature>
<feature type="domain" description="Zn(2)-C6 fungal-type" evidence="4">
    <location>
        <begin position="83"/>
        <end position="114"/>
    </location>
</feature>
<feature type="compositionally biased region" description="Low complexity" evidence="3">
    <location>
        <begin position="257"/>
        <end position="273"/>
    </location>
</feature>
<evidence type="ECO:0000313" key="5">
    <source>
        <dbReference type="EMBL" id="KAG2174809.1"/>
    </source>
</evidence>
<dbReference type="SMART" id="SM00066">
    <property type="entry name" value="GAL4"/>
    <property type="match status" value="1"/>
</dbReference>
<evidence type="ECO:0000259" key="4">
    <source>
        <dbReference type="PROSITE" id="PS50048"/>
    </source>
</evidence>
<dbReference type="InterPro" id="IPR050335">
    <property type="entry name" value="ERT1_acuK_gluconeogen_tf"/>
</dbReference>
<feature type="region of interest" description="Disordered" evidence="3">
    <location>
        <begin position="119"/>
        <end position="222"/>
    </location>
</feature>
<dbReference type="OrthoDB" id="5575144at2759"/>
<comment type="caution">
    <text evidence="5">The sequence shown here is derived from an EMBL/GenBank/DDBJ whole genome shotgun (WGS) entry which is preliminary data.</text>
</comment>
<evidence type="ECO:0000256" key="3">
    <source>
        <dbReference type="SAM" id="MobiDB-lite"/>
    </source>
</evidence>
<dbReference type="GO" id="GO:0008270">
    <property type="term" value="F:zinc ion binding"/>
    <property type="evidence" value="ECO:0007669"/>
    <property type="project" value="InterPro"/>
</dbReference>
<feature type="compositionally biased region" description="Polar residues" evidence="3">
    <location>
        <begin position="247"/>
        <end position="256"/>
    </location>
</feature>
<keyword evidence="2" id="KW-0539">Nucleus</keyword>
<feature type="compositionally biased region" description="Low complexity" evidence="3">
    <location>
        <begin position="289"/>
        <end position="304"/>
    </location>
</feature>
<protein>
    <recommendedName>
        <fullName evidence="4">Zn(2)-C6 fungal-type domain-containing protein</fullName>
    </recommendedName>
</protein>
<evidence type="ECO:0000256" key="1">
    <source>
        <dbReference type="ARBA" id="ARBA00022723"/>
    </source>
</evidence>
<dbReference type="PANTHER" id="PTHR47659">
    <property type="entry name" value="ZN(II)2CYS6 TRANSCRIPTION FACTOR (EUROFUNG)-RELATED"/>
    <property type="match status" value="1"/>
</dbReference>
<feature type="compositionally biased region" description="Basic residues" evidence="3">
    <location>
        <begin position="274"/>
        <end position="288"/>
    </location>
</feature>
<feature type="compositionally biased region" description="Basic and acidic residues" evidence="3">
    <location>
        <begin position="334"/>
        <end position="348"/>
    </location>
</feature>
<dbReference type="PANTHER" id="PTHR47659:SF7">
    <property type="entry name" value="FUNGAL TRANSCRIPTIONAL REGULATORY PROTEIN, N-TERMINAL DOMAIN-CONTAINING PROTEIN"/>
    <property type="match status" value="1"/>
</dbReference>
<evidence type="ECO:0000256" key="2">
    <source>
        <dbReference type="ARBA" id="ARBA00023242"/>
    </source>
</evidence>
<dbReference type="Proteomes" id="UP000654370">
    <property type="component" value="Unassembled WGS sequence"/>
</dbReference>
<dbReference type="EMBL" id="JAEPQZ010000012">
    <property type="protein sequence ID" value="KAG2174809.1"/>
    <property type="molecule type" value="Genomic_DNA"/>
</dbReference>
<name>A0A8H7PIQ6_MORIS</name>
<feature type="compositionally biased region" description="Basic residues" evidence="3">
    <location>
        <begin position="119"/>
        <end position="133"/>
    </location>
</feature>
<organism evidence="5 6">
    <name type="scientific">Mortierella isabellina</name>
    <name type="common">Filamentous fungus</name>
    <name type="synonym">Umbelopsis isabellina</name>
    <dbReference type="NCBI Taxonomy" id="91625"/>
    <lineage>
        <taxon>Eukaryota</taxon>
        <taxon>Fungi</taxon>
        <taxon>Fungi incertae sedis</taxon>
        <taxon>Mucoromycota</taxon>
        <taxon>Mucoromycotina</taxon>
        <taxon>Umbelopsidomycetes</taxon>
        <taxon>Umbelopsidales</taxon>
        <taxon>Umbelopsidaceae</taxon>
        <taxon>Umbelopsis</taxon>
    </lineage>
</organism>
<accession>A0A8H7PIQ6</accession>
<dbReference type="GO" id="GO:0000981">
    <property type="term" value="F:DNA-binding transcription factor activity, RNA polymerase II-specific"/>
    <property type="evidence" value="ECO:0007669"/>
    <property type="project" value="InterPro"/>
</dbReference>
<dbReference type="InterPro" id="IPR001138">
    <property type="entry name" value="Zn2Cys6_DnaBD"/>
</dbReference>
<feature type="region of interest" description="Disordered" evidence="3">
    <location>
        <begin position="1"/>
        <end position="79"/>
    </location>
</feature>
<dbReference type="Gene3D" id="4.10.240.10">
    <property type="entry name" value="Zn(2)-C6 fungal-type DNA-binding domain"/>
    <property type="match status" value="1"/>
</dbReference>
<dbReference type="SUPFAM" id="SSF57701">
    <property type="entry name" value="Zn2/Cys6 DNA-binding domain"/>
    <property type="match status" value="1"/>
</dbReference>
<feature type="non-terminal residue" evidence="5">
    <location>
        <position position="1"/>
    </location>
</feature>
<keyword evidence="1" id="KW-0479">Metal-binding</keyword>
<sequence>MQSLQHQYYAGYPYGQQPPSQQHDQSHQPPPQMMQSMPMMSSHQFDHQQPPHLHDQLAQQQSATLPPVNGKVPGQKRKQVKNACVNCQKACKKCDDGRPCQRCIKFGLTDTCVNSVRKERKKGVKRGPYKRRQKGEQGSASGSVVDSNTSSPQPSSLYDTPSGSPALRSPLPFSAYGSAPPPYGQANQYDPFPYQQNYGYPKDQSILGQHAQPSNVPYMMPNQHPMYHSLSYPMVVPSQPSDVLARSMSNSPSPNVQQQQQQQRLHQQQQQQQQHHHHHQQQQQHHHQQQQQQHQQAPNQQQQQPTPRSENNEDEDEDGNKLNILSQLCSAVLDHSDEDKPSDKKESRSSPPPVNGKPATHPGYLNAQQQPQQVYGTPGSSPGRMDDQKQWGLPSLQNVVNDSHHPQQQQQWVGNNHGANG</sequence>
<dbReference type="CDD" id="cd00067">
    <property type="entry name" value="GAL4"/>
    <property type="match status" value="1"/>
</dbReference>
<feature type="region of interest" description="Disordered" evidence="3">
    <location>
        <begin position="333"/>
        <end position="421"/>
    </location>
</feature>
<evidence type="ECO:0000313" key="6">
    <source>
        <dbReference type="Proteomes" id="UP000654370"/>
    </source>
</evidence>
<gene>
    <name evidence="5" type="ORF">INT43_005871</name>
</gene>
<proteinExistence type="predicted"/>
<dbReference type="AlphaFoldDB" id="A0A8H7PIQ6"/>
<feature type="compositionally biased region" description="Low complexity" evidence="3">
    <location>
        <begin position="1"/>
        <end position="23"/>
    </location>
</feature>
<feature type="region of interest" description="Disordered" evidence="3">
    <location>
        <begin position="242"/>
        <end position="318"/>
    </location>
</feature>
<feature type="compositionally biased region" description="Polar residues" evidence="3">
    <location>
        <begin position="366"/>
        <end position="380"/>
    </location>
</feature>
<feature type="compositionally biased region" description="Polar residues" evidence="3">
    <location>
        <begin position="395"/>
        <end position="421"/>
    </location>
</feature>
<dbReference type="InterPro" id="IPR036864">
    <property type="entry name" value="Zn2-C6_fun-type_DNA-bd_sf"/>
</dbReference>
<dbReference type="PROSITE" id="PS50048">
    <property type="entry name" value="ZN2_CY6_FUNGAL_2"/>
    <property type="match status" value="1"/>
</dbReference>
<reference evidence="5" key="1">
    <citation type="submission" date="2020-12" db="EMBL/GenBank/DDBJ databases">
        <title>Metabolic potential, ecology and presence of endohyphal bacteria is reflected in genomic diversity of Mucoromycotina.</title>
        <authorList>
            <person name="Muszewska A."/>
            <person name="Okrasinska A."/>
            <person name="Steczkiewicz K."/>
            <person name="Drgas O."/>
            <person name="Orlowska M."/>
            <person name="Perlinska-Lenart U."/>
            <person name="Aleksandrzak-Piekarczyk T."/>
            <person name="Szatraj K."/>
            <person name="Zielenkiewicz U."/>
            <person name="Pilsyk S."/>
            <person name="Malc E."/>
            <person name="Mieczkowski P."/>
            <person name="Kruszewska J.S."/>
            <person name="Biernat P."/>
            <person name="Pawlowska J."/>
        </authorList>
    </citation>
    <scope>NUCLEOTIDE SEQUENCE</scope>
    <source>
        <strain evidence="5">WA0000067209</strain>
    </source>
</reference>
<dbReference type="Pfam" id="PF00172">
    <property type="entry name" value="Zn_clus"/>
    <property type="match status" value="1"/>
</dbReference>
<keyword evidence="6" id="KW-1185">Reference proteome</keyword>
<feature type="compositionally biased region" description="Low complexity" evidence="3">
    <location>
        <begin position="33"/>
        <end position="43"/>
    </location>
</feature>